<keyword evidence="1" id="KW-0472">Membrane</keyword>
<feature type="transmembrane region" description="Helical" evidence="1">
    <location>
        <begin position="6"/>
        <end position="30"/>
    </location>
</feature>
<dbReference type="Proteomes" id="UP000199410">
    <property type="component" value="Unassembled WGS sequence"/>
</dbReference>
<keyword evidence="1" id="KW-1133">Transmembrane helix</keyword>
<reference evidence="2 3" key="1">
    <citation type="submission" date="2016-10" db="EMBL/GenBank/DDBJ databases">
        <authorList>
            <person name="Varghese N."/>
            <person name="Submissions S."/>
        </authorList>
    </citation>
    <scope>NUCLEOTIDE SEQUENCE [LARGE SCALE GENOMIC DNA]</scope>
    <source>
        <strain evidence="2 3">TC-13</strain>
    </source>
</reference>
<protein>
    <submittedName>
        <fullName evidence="2">Uncharacterized protein</fullName>
    </submittedName>
</protein>
<organism evidence="2 3">
    <name type="scientific">Lysinibacillus fusiformis</name>
    <dbReference type="NCBI Taxonomy" id="28031"/>
    <lineage>
        <taxon>Bacteria</taxon>
        <taxon>Bacillati</taxon>
        <taxon>Bacillota</taxon>
        <taxon>Bacilli</taxon>
        <taxon>Bacillales</taxon>
        <taxon>Bacillaceae</taxon>
        <taxon>Lysinibacillus</taxon>
    </lineage>
</organism>
<sequence>MLNSKILEYIVPAIILSVLTFISTMVFNYFSGINSVASIGTTTFFENNEYVVPINIQTYNTVLKDLQIVLDTTVTEKQIKTNMPVDIKIIDNHLSNFSGTTLSISQISKDQFINLLIITDKKLNKDEVRIYPNENEIDVFYGSMDTDPIGKLVKSTIITSIIYGVFIFLMAYFINQQNSKRNDIYKKESDARITQIKEETEKLISQYSFETNRKKDDIAQLNIERDRLALENEKSQKEYIIYKDNLLKKQILLQAKLHDYSKELNFWRNTIRKMLHNNSRNVSSVEIFDIVSKSLKTYQTNEKTNYDFEALKVLSKMIKDIDESEKLN</sequence>
<evidence type="ECO:0000313" key="2">
    <source>
        <dbReference type="EMBL" id="SER60838.1"/>
    </source>
</evidence>
<keyword evidence="1" id="KW-0812">Transmembrane</keyword>
<dbReference type="RefSeq" id="WP_139207555.1">
    <property type="nucleotide sequence ID" value="NZ_FMVP01000021.1"/>
</dbReference>
<evidence type="ECO:0000256" key="1">
    <source>
        <dbReference type="SAM" id="Phobius"/>
    </source>
</evidence>
<dbReference type="EMBL" id="FOEL01000019">
    <property type="protein sequence ID" value="SER60838.1"/>
    <property type="molecule type" value="Genomic_DNA"/>
</dbReference>
<name>A0A1H9QK92_9BACI</name>
<accession>A0A1H9QK92</accession>
<dbReference type="AlphaFoldDB" id="A0A1H9QK92"/>
<comment type="caution">
    <text evidence="2">The sequence shown here is derived from an EMBL/GenBank/DDBJ whole genome shotgun (WGS) entry which is preliminary data.</text>
</comment>
<proteinExistence type="predicted"/>
<gene>
    <name evidence="2" type="ORF">SAMN02787113_04188</name>
</gene>
<feature type="transmembrane region" description="Helical" evidence="1">
    <location>
        <begin position="152"/>
        <end position="174"/>
    </location>
</feature>
<evidence type="ECO:0000313" key="3">
    <source>
        <dbReference type="Proteomes" id="UP000199410"/>
    </source>
</evidence>